<dbReference type="RefSeq" id="WP_188511009.1">
    <property type="nucleotide sequence ID" value="NZ_BMGB01000001.1"/>
</dbReference>
<dbReference type="Pfam" id="PF05130">
    <property type="entry name" value="FlgN"/>
    <property type="match status" value="1"/>
</dbReference>
<reference evidence="2" key="2">
    <citation type="submission" date="2020-09" db="EMBL/GenBank/DDBJ databases">
        <authorList>
            <person name="Sun Q."/>
            <person name="Zhou Y."/>
        </authorList>
    </citation>
    <scope>NUCLEOTIDE SEQUENCE</scope>
    <source>
        <strain evidence="2">CGMCC 1.12813</strain>
    </source>
</reference>
<dbReference type="GO" id="GO:0044780">
    <property type="term" value="P:bacterial-type flagellum assembly"/>
    <property type="evidence" value="ECO:0007669"/>
    <property type="project" value="InterPro"/>
</dbReference>
<gene>
    <name evidence="2" type="ORF">GCM10010979_26130</name>
</gene>
<proteinExistence type="predicted"/>
<sequence length="161" mass="18247">MGTHELSASLWRERELLELLVFKLTEEQLLLTSGKARWLQYATQEVEQVMQKLRNAGLARSIEVSSLAEDWGVDENSTLRELTVHSTDDTWRDILTAHLVAMTELTREIQELRDLNVQYLRVAIRSTQEALAHDGSASGTYDAKGVTENSLATARMFDLNL</sequence>
<dbReference type="InterPro" id="IPR007809">
    <property type="entry name" value="FlgN-like"/>
</dbReference>
<accession>A0A916WLZ4</accession>
<name>A0A916WLZ4_9MICO</name>
<evidence type="ECO:0000256" key="1">
    <source>
        <dbReference type="ARBA" id="ARBA00022795"/>
    </source>
</evidence>
<dbReference type="AlphaFoldDB" id="A0A916WLZ4"/>
<dbReference type="Gene3D" id="1.20.58.300">
    <property type="entry name" value="FlgN-like"/>
    <property type="match status" value="1"/>
</dbReference>
<dbReference type="InterPro" id="IPR036679">
    <property type="entry name" value="FlgN-like_sf"/>
</dbReference>
<comment type="caution">
    <text evidence="2">The sequence shown here is derived from an EMBL/GenBank/DDBJ whole genome shotgun (WGS) entry which is preliminary data.</text>
</comment>
<organism evidence="2 3">
    <name type="scientific">Conyzicola nivalis</name>
    <dbReference type="NCBI Taxonomy" id="1477021"/>
    <lineage>
        <taxon>Bacteria</taxon>
        <taxon>Bacillati</taxon>
        <taxon>Actinomycetota</taxon>
        <taxon>Actinomycetes</taxon>
        <taxon>Micrococcales</taxon>
        <taxon>Microbacteriaceae</taxon>
        <taxon>Conyzicola</taxon>
    </lineage>
</organism>
<keyword evidence="3" id="KW-1185">Reference proteome</keyword>
<dbReference type="Proteomes" id="UP000606922">
    <property type="component" value="Unassembled WGS sequence"/>
</dbReference>
<evidence type="ECO:0008006" key="4">
    <source>
        <dbReference type="Google" id="ProtNLM"/>
    </source>
</evidence>
<dbReference type="EMBL" id="BMGB01000001">
    <property type="protein sequence ID" value="GGB10297.1"/>
    <property type="molecule type" value="Genomic_DNA"/>
</dbReference>
<evidence type="ECO:0000313" key="3">
    <source>
        <dbReference type="Proteomes" id="UP000606922"/>
    </source>
</evidence>
<reference evidence="2" key="1">
    <citation type="journal article" date="2014" name="Int. J. Syst. Evol. Microbiol.">
        <title>Complete genome sequence of Corynebacterium casei LMG S-19264T (=DSM 44701T), isolated from a smear-ripened cheese.</title>
        <authorList>
            <consortium name="US DOE Joint Genome Institute (JGI-PGF)"/>
            <person name="Walter F."/>
            <person name="Albersmeier A."/>
            <person name="Kalinowski J."/>
            <person name="Ruckert C."/>
        </authorList>
    </citation>
    <scope>NUCLEOTIDE SEQUENCE</scope>
    <source>
        <strain evidence="2">CGMCC 1.12813</strain>
    </source>
</reference>
<evidence type="ECO:0000313" key="2">
    <source>
        <dbReference type="EMBL" id="GGB10297.1"/>
    </source>
</evidence>
<keyword evidence="1" id="KW-1005">Bacterial flagellum biogenesis</keyword>
<protein>
    <recommendedName>
        <fullName evidence="4">FlgN protein</fullName>
    </recommendedName>
</protein>
<dbReference type="SUPFAM" id="SSF140566">
    <property type="entry name" value="FlgN-like"/>
    <property type="match status" value="1"/>
</dbReference>